<proteinExistence type="predicted"/>
<dbReference type="Proteomes" id="UP000663193">
    <property type="component" value="Chromosome 8"/>
</dbReference>
<protein>
    <submittedName>
        <fullName evidence="1">Uncharacterized protein</fullName>
    </submittedName>
</protein>
<organism evidence="1 2">
    <name type="scientific">Phaeosphaeria nodorum (strain SN15 / ATCC MYA-4574 / FGSC 10173)</name>
    <name type="common">Glume blotch fungus</name>
    <name type="synonym">Parastagonospora nodorum</name>
    <dbReference type="NCBI Taxonomy" id="321614"/>
    <lineage>
        <taxon>Eukaryota</taxon>
        <taxon>Fungi</taxon>
        <taxon>Dikarya</taxon>
        <taxon>Ascomycota</taxon>
        <taxon>Pezizomycotina</taxon>
        <taxon>Dothideomycetes</taxon>
        <taxon>Pleosporomycetidae</taxon>
        <taxon>Pleosporales</taxon>
        <taxon>Pleosporineae</taxon>
        <taxon>Phaeosphaeriaceae</taxon>
        <taxon>Parastagonospora</taxon>
    </lineage>
</organism>
<evidence type="ECO:0000313" key="2">
    <source>
        <dbReference type="Proteomes" id="UP000663193"/>
    </source>
</evidence>
<accession>A0A7U2I098</accession>
<sequence>MNTWRNVNRLLCLLARRRCDCSQDWPPEVVDTSVAKTVSDVMDRVCPCDARSDAYKR</sequence>
<dbReference type="AlphaFoldDB" id="A0A7U2I098"/>
<gene>
    <name evidence="1" type="ORF">JI435_412150</name>
</gene>
<keyword evidence="2" id="KW-1185">Reference proteome</keyword>
<reference evidence="2" key="1">
    <citation type="journal article" date="2021" name="BMC Genomics">
        <title>Chromosome-level genome assembly and manually-curated proteome of model necrotroph Parastagonospora nodorum Sn15 reveals a genome-wide trove of candidate effector homologs, and redundancy of virulence-related functions within an accessory chromosome.</title>
        <authorList>
            <person name="Bertazzoni S."/>
            <person name="Jones D.A.B."/>
            <person name="Phan H.T."/>
            <person name="Tan K.-C."/>
            <person name="Hane J.K."/>
        </authorList>
    </citation>
    <scope>NUCLEOTIDE SEQUENCE [LARGE SCALE GENOMIC DNA]</scope>
    <source>
        <strain evidence="2">SN15 / ATCC MYA-4574 / FGSC 10173)</strain>
    </source>
</reference>
<evidence type="ECO:0000313" key="1">
    <source>
        <dbReference type="EMBL" id="QRC98490.1"/>
    </source>
</evidence>
<dbReference type="VEuPathDB" id="FungiDB:JI435_412150"/>
<dbReference type="EMBL" id="CP069030">
    <property type="protein sequence ID" value="QRC98490.1"/>
    <property type="molecule type" value="Genomic_DNA"/>
</dbReference>
<name>A0A7U2I098_PHANO</name>